<reference evidence="1" key="1">
    <citation type="journal article" date="2023" name="Mol. Phylogenet. Evol.">
        <title>Genome-scale phylogeny and comparative genomics of the fungal order Sordariales.</title>
        <authorList>
            <person name="Hensen N."/>
            <person name="Bonometti L."/>
            <person name="Westerberg I."/>
            <person name="Brannstrom I.O."/>
            <person name="Guillou S."/>
            <person name="Cros-Aarteil S."/>
            <person name="Calhoun S."/>
            <person name="Haridas S."/>
            <person name="Kuo A."/>
            <person name="Mondo S."/>
            <person name="Pangilinan J."/>
            <person name="Riley R."/>
            <person name="LaButti K."/>
            <person name="Andreopoulos B."/>
            <person name="Lipzen A."/>
            <person name="Chen C."/>
            <person name="Yan M."/>
            <person name="Daum C."/>
            <person name="Ng V."/>
            <person name="Clum A."/>
            <person name="Steindorff A."/>
            <person name="Ohm R.A."/>
            <person name="Martin F."/>
            <person name="Silar P."/>
            <person name="Natvig D.O."/>
            <person name="Lalanne C."/>
            <person name="Gautier V."/>
            <person name="Ament-Velasquez S.L."/>
            <person name="Kruys A."/>
            <person name="Hutchinson M.I."/>
            <person name="Powell A.J."/>
            <person name="Barry K."/>
            <person name="Miller A.N."/>
            <person name="Grigoriev I.V."/>
            <person name="Debuchy R."/>
            <person name="Gladieux P."/>
            <person name="Hiltunen Thoren M."/>
            <person name="Johannesson H."/>
        </authorList>
    </citation>
    <scope>NUCLEOTIDE SEQUENCE</scope>
    <source>
        <strain evidence="1">CBS 757.83</strain>
    </source>
</reference>
<accession>A0AAN6T0E8</accession>
<sequence>MAVSSFVPRWNVGSRLDRDATLSQYLTYLIVWNVNVIQRDGNCTISHQQLPAAWKGNVGREKRKREKNCARQPAARKWRQIPGLDAPCRMCGCVQCAEFVPVVWVHPRSSPSAMTKACYIFLSDPQNKCLPEIRDVAPSTIACIRLMPHLPLRSDLCDAAKGEGEGDPTNLLFWI</sequence>
<dbReference type="EMBL" id="MU863647">
    <property type="protein sequence ID" value="KAK4099671.1"/>
    <property type="molecule type" value="Genomic_DNA"/>
</dbReference>
<gene>
    <name evidence="1" type="ORF">N658DRAFT_158186</name>
</gene>
<dbReference type="AlphaFoldDB" id="A0AAN6T0E8"/>
<proteinExistence type="predicted"/>
<name>A0AAN6T0E8_9PEZI</name>
<evidence type="ECO:0000313" key="2">
    <source>
        <dbReference type="Proteomes" id="UP001305647"/>
    </source>
</evidence>
<comment type="caution">
    <text evidence="1">The sequence shown here is derived from an EMBL/GenBank/DDBJ whole genome shotgun (WGS) entry which is preliminary data.</text>
</comment>
<protein>
    <submittedName>
        <fullName evidence="1">Uncharacterized protein</fullName>
    </submittedName>
</protein>
<reference evidence="1" key="2">
    <citation type="submission" date="2023-05" db="EMBL/GenBank/DDBJ databases">
        <authorList>
            <consortium name="Lawrence Berkeley National Laboratory"/>
            <person name="Steindorff A."/>
            <person name="Hensen N."/>
            <person name="Bonometti L."/>
            <person name="Westerberg I."/>
            <person name="Brannstrom I.O."/>
            <person name="Guillou S."/>
            <person name="Cros-Aarteil S."/>
            <person name="Calhoun S."/>
            <person name="Haridas S."/>
            <person name="Kuo A."/>
            <person name="Mondo S."/>
            <person name="Pangilinan J."/>
            <person name="Riley R."/>
            <person name="Labutti K."/>
            <person name="Andreopoulos B."/>
            <person name="Lipzen A."/>
            <person name="Chen C."/>
            <person name="Yanf M."/>
            <person name="Daum C."/>
            <person name="Ng V."/>
            <person name="Clum A."/>
            <person name="Ohm R."/>
            <person name="Martin F."/>
            <person name="Silar P."/>
            <person name="Natvig D."/>
            <person name="Lalanne C."/>
            <person name="Gautier V."/>
            <person name="Ament-Velasquez S.L."/>
            <person name="Kruys A."/>
            <person name="Hutchinson M.I."/>
            <person name="Powell A.J."/>
            <person name="Barry K."/>
            <person name="Miller A.N."/>
            <person name="Grigoriev I.V."/>
            <person name="Debuchy R."/>
            <person name="Gladieux P."/>
            <person name="Thoren M.H."/>
            <person name="Johannesson H."/>
        </authorList>
    </citation>
    <scope>NUCLEOTIDE SEQUENCE</scope>
    <source>
        <strain evidence="1">CBS 757.83</strain>
    </source>
</reference>
<keyword evidence="2" id="KW-1185">Reference proteome</keyword>
<organism evidence="1 2">
    <name type="scientific">Parathielavia hyrcaniae</name>
    <dbReference type="NCBI Taxonomy" id="113614"/>
    <lineage>
        <taxon>Eukaryota</taxon>
        <taxon>Fungi</taxon>
        <taxon>Dikarya</taxon>
        <taxon>Ascomycota</taxon>
        <taxon>Pezizomycotina</taxon>
        <taxon>Sordariomycetes</taxon>
        <taxon>Sordariomycetidae</taxon>
        <taxon>Sordariales</taxon>
        <taxon>Chaetomiaceae</taxon>
        <taxon>Parathielavia</taxon>
    </lineage>
</organism>
<evidence type="ECO:0000313" key="1">
    <source>
        <dbReference type="EMBL" id="KAK4099671.1"/>
    </source>
</evidence>
<dbReference type="Proteomes" id="UP001305647">
    <property type="component" value="Unassembled WGS sequence"/>
</dbReference>